<dbReference type="GO" id="GO:0016787">
    <property type="term" value="F:hydrolase activity"/>
    <property type="evidence" value="ECO:0007669"/>
    <property type="project" value="UniProtKB-KW"/>
</dbReference>
<dbReference type="InterPro" id="IPR005502">
    <property type="entry name" value="Ribosyl_crysJ1"/>
</dbReference>
<keyword evidence="1" id="KW-0479">Metal-binding</keyword>
<dbReference type="GO" id="GO:0046872">
    <property type="term" value="F:metal ion binding"/>
    <property type="evidence" value="ECO:0007669"/>
    <property type="project" value="UniProtKB-KW"/>
</dbReference>
<proteinExistence type="predicted"/>
<dbReference type="SUPFAM" id="SSF101478">
    <property type="entry name" value="ADP-ribosylglycohydrolase"/>
    <property type="match status" value="1"/>
</dbReference>
<sequence>MGHFPRILSHSRRLIASALVSGGYGGGRGRFTGLASGYGWRSRFGGRNGVRLLVAAGTMLCMDTSSTPPESRRAARRSLEALALGDAFGERWFPLFRFREGLVPDKAYEDVRARRLPDGPVWHWTDDTAMALALHLVLTQHGHVDQDRLAACFALTFDADQGRGYGHGMHVLLPELLVHPGDWRTLAPTLFEGGSLGNGAAMRVAPLGAWFAYDLELASAQAQLSAEVTHAHPQGVAGAVAVAVAAALSVRGELTLAEVAARTPAGPVRDGLLKAAALPFTTEPWKAADLLGNGQHIRADDTVPFAVWTAARHPASLEDALWATAEGFGDVDTTCAITGGIVGARVGVEGMPGEWLERREGLG</sequence>
<reference evidence="2" key="1">
    <citation type="journal article" date="2014" name="Int. J. Syst. Evol. Microbiol.">
        <title>Complete genome sequence of Corynebacterium casei LMG S-19264T (=DSM 44701T), isolated from a smear-ripened cheese.</title>
        <authorList>
            <consortium name="US DOE Joint Genome Institute (JGI-PGF)"/>
            <person name="Walter F."/>
            <person name="Albersmeier A."/>
            <person name="Kalinowski J."/>
            <person name="Ruckert C."/>
        </authorList>
    </citation>
    <scope>NUCLEOTIDE SEQUENCE</scope>
    <source>
        <strain evidence="2">JCM 4637</strain>
    </source>
</reference>
<dbReference type="Proteomes" id="UP000638353">
    <property type="component" value="Unassembled WGS sequence"/>
</dbReference>
<dbReference type="InterPro" id="IPR036705">
    <property type="entry name" value="Ribosyl_crysJ1_sf"/>
</dbReference>
<feature type="binding site" evidence="1">
    <location>
        <position position="125"/>
    </location>
    <ligand>
        <name>Mg(2+)</name>
        <dbReference type="ChEBI" id="CHEBI:18420"/>
        <label>1</label>
    </ligand>
</feature>
<dbReference type="Pfam" id="PF03747">
    <property type="entry name" value="ADP_ribosyl_GH"/>
    <property type="match status" value="1"/>
</dbReference>
<comment type="cofactor">
    <cofactor evidence="1">
        <name>Mg(2+)</name>
        <dbReference type="ChEBI" id="CHEBI:18420"/>
    </cofactor>
    <text evidence="1">Binds 2 magnesium ions per subunit.</text>
</comment>
<dbReference type="Gene3D" id="1.10.4080.10">
    <property type="entry name" value="ADP-ribosylation/Crystallin J1"/>
    <property type="match status" value="1"/>
</dbReference>
<keyword evidence="2" id="KW-0378">Hydrolase</keyword>
<evidence type="ECO:0000256" key="1">
    <source>
        <dbReference type="PIRSR" id="PIRSR605502-1"/>
    </source>
</evidence>
<feature type="binding site" evidence="1">
    <location>
        <position position="127"/>
    </location>
    <ligand>
        <name>Mg(2+)</name>
        <dbReference type="ChEBI" id="CHEBI:18420"/>
        <label>1</label>
    </ligand>
</feature>
<keyword evidence="1" id="KW-0460">Magnesium</keyword>
<gene>
    <name evidence="2" type="ORF">GCM10010334_66920</name>
</gene>
<dbReference type="EMBL" id="BMVC01000016">
    <property type="protein sequence ID" value="GHD11032.1"/>
    <property type="molecule type" value="Genomic_DNA"/>
</dbReference>
<dbReference type="PANTHER" id="PTHR16222:SF12">
    <property type="entry name" value="ADP-RIBOSYLGLYCOHYDROLASE-RELATED"/>
    <property type="match status" value="1"/>
</dbReference>
<name>A0A918X570_9ACTN</name>
<evidence type="ECO:0000313" key="2">
    <source>
        <dbReference type="EMBL" id="GHD11032.1"/>
    </source>
</evidence>
<feature type="binding site" evidence="1">
    <location>
        <position position="332"/>
    </location>
    <ligand>
        <name>Mg(2+)</name>
        <dbReference type="ChEBI" id="CHEBI:18420"/>
        <label>1</label>
    </ligand>
</feature>
<organism evidence="2 3">
    <name type="scientific">Streptomyces finlayi</name>
    <dbReference type="NCBI Taxonomy" id="67296"/>
    <lineage>
        <taxon>Bacteria</taxon>
        <taxon>Bacillati</taxon>
        <taxon>Actinomycetota</taxon>
        <taxon>Actinomycetes</taxon>
        <taxon>Kitasatosporales</taxon>
        <taxon>Streptomycetaceae</taxon>
        <taxon>Streptomyces</taxon>
    </lineage>
</organism>
<accession>A0A918X570</accession>
<dbReference type="PANTHER" id="PTHR16222">
    <property type="entry name" value="ADP-RIBOSYLGLYCOHYDROLASE"/>
    <property type="match status" value="1"/>
</dbReference>
<dbReference type="InterPro" id="IPR050792">
    <property type="entry name" value="ADP-ribosylglycohydrolase"/>
</dbReference>
<feature type="binding site" evidence="1">
    <location>
        <position position="126"/>
    </location>
    <ligand>
        <name>Mg(2+)</name>
        <dbReference type="ChEBI" id="CHEBI:18420"/>
        <label>1</label>
    </ligand>
</feature>
<feature type="binding site" evidence="1">
    <location>
        <position position="333"/>
    </location>
    <ligand>
        <name>Mg(2+)</name>
        <dbReference type="ChEBI" id="CHEBI:18420"/>
        <label>1</label>
    </ligand>
</feature>
<reference evidence="2" key="2">
    <citation type="submission" date="2020-09" db="EMBL/GenBank/DDBJ databases">
        <authorList>
            <person name="Sun Q."/>
            <person name="Ohkuma M."/>
        </authorList>
    </citation>
    <scope>NUCLEOTIDE SEQUENCE</scope>
    <source>
        <strain evidence="2">JCM 4637</strain>
    </source>
</reference>
<comment type="caution">
    <text evidence="2">The sequence shown here is derived from an EMBL/GenBank/DDBJ whole genome shotgun (WGS) entry which is preliminary data.</text>
</comment>
<protein>
    <submittedName>
        <fullName evidence="2">Hydrolase</fullName>
    </submittedName>
</protein>
<dbReference type="AlphaFoldDB" id="A0A918X570"/>
<evidence type="ECO:0000313" key="3">
    <source>
        <dbReference type="Proteomes" id="UP000638353"/>
    </source>
</evidence>
<feature type="binding site" evidence="1">
    <location>
        <position position="330"/>
    </location>
    <ligand>
        <name>Mg(2+)</name>
        <dbReference type="ChEBI" id="CHEBI:18420"/>
        <label>1</label>
    </ligand>
</feature>